<dbReference type="EMBL" id="ODYU01005385">
    <property type="protein sequence ID" value="SOQ46170.1"/>
    <property type="molecule type" value="Genomic_DNA"/>
</dbReference>
<reference evidence="1" key="1">
    <citation type="submission" date="2016-07" db="EMBL/GenBank/DDBJ databases">
        <authorList>
            <person name="Bretaudeau A."/>
        </authorList>
    </citation>
    <scope>NUCLEOTIDE SEQUENCE</scope>
    <source>
        <strain evidence="1">Rice</strain>
        <tissue evidence="1">Whole body</tissue>
    </source>
</reference>
<protein>
    <submittedName>
        <fullName evidence="1">SFRICE_017234</fullName>
    </submittedName>
</protein>
<gene>
    <name evidence="1" type="ORF">SFRICE_017234</name>
</gene>
<accession>A0A2H1VZA3</accession>
<name>A0A2H1VZA3_SPOFR</name>
<sequence length="75" mass="8505">MGHARHCPPYHCNSCYPGFTKQYNVSSKEKTYLKDAVTVQSIEKTVLLLKRDVITPDSNQIHSPGVNNMITRLTQ</sequence>
<organism evidence="1">
    <name type="scientific">Spodoptera frugiperda</name>
    <name type="common">Fall armyworm</name>
    <dbReference type="NCBI Taxonomy" id="7108"/>
    <lineage>
        <taxon>Eukaryota</taxon>
        <taxon>Metazoa</taxon>
        <taxon>Ecdysozoa</taxon>
        <taxon>Arthropoda</taxon>
        <taxon>Hexapoda</taxon>
        <taxon>Insecta</taxon>
        <taxon>Pterygota</taxon>
        <taxon>Neoptera</taxon>
        <taxon>Endopterygota</taxon>
        <taxon>Lepidoptera</taxon>
        <taxon>Glossata</taxon>
        <taxon>Ditrysia</taxon>
        <taxon>Noctuoidea</taxon>
        <taxon>Noctuidae</taxon>
        <taxon>Amphipyrinae</taxon>
        <taxon>Spodoptera</taxon>
    </lineage>
</organism>
<evidence type="ECO:0000313" key="1">
    <source>
        <dbReference type="EMBL" id="SOQ46170.1"/>
    </source>
</evidence>
<proteinExistence type="predicted"/>
<dbReference type="AlphaFoldDB" id="A0A2H1VZA3"/>